<evidence type="ECO:0000313" key="3">
    <source>
        <dbReference type="Proteomes" id="UP000032309"/>
    </source>
</evidence>
<evidence type="ECO:0000256" key="1">
    <source>
        <dbReference type="SAM" id="Phobius"/>
    </source>
</evidence>
<feature type="transmembrane region" description="Helical" evidence="1">
    <location>
        <begin position="136"/>
        <end position="159"/>
    </location>
</feature>
<feature type="transmembrane region" description="Helical" evidence="1">
    <location>
        <begin position="54"/>
        <end position="74"/>
    </location>
</feature>
<feature type="transmembrane region" description="Helical" evidence="1">
    <location>
        <begin position="179"/>
        <end position="197"/>
    </location>
</feature>
<evidence type="ECO:0000313" key="2">
    <source>
        <dbReference type="EMBL" id="GAN34543.1"/>
    </source>
</evidence>
<sequence>MPNSIKICSLLIFIGINLRFATENIINALIFFRILQSGSSYLRYDIHTPSIPDMYGDMITVIVFAIAYLFFISADSKRTTTGKSFNLQEEPGEGYLQLIRQLKNYMKKTGVVAILPLVHLESSKQIINSIRWTKGVFFLGILVGFGLYLFSKYILSIGLEILSIENNYISFFLNSFNDVIKLCSCLVFAYIYCNYLSTSKGISISLYLFLFIRNFFAMNFIGLMTEYDLHVLVPFLDILTPLITFYSIGCITTRYRSTRLSKIIGNHKYYSYKIRLSTGSTAIS</sequence>
<feature type="transmembrane region" description="Helical" evidence="1">
    <location>
        <begin position="231"/>
        <end position="252"/>
    </location>
</feature>
<proteinExistence type="predicted"/>
<protein>
    <submittedName>
        <fullName evidence="2">Uncharacterized protein</fullName>
    </submittedName>
</protein>
<dbReference type="EMBL" id="BAFN01000001">
    <property type="protein sequence ID" value="GAN34543.1"/>
    <property type="molecule type" value="Genomic_DNA"/>
</dbReference>
<accession>A0ABQ0K0V6</accession>
<feature type="transmembrane region" description="Helical" evidence="1">
    <location>
        <begin position="7"/>
        <end position="34"/>
    </location>
</feature>
<dbReference type="Proteomes" id="UP000032309">
    <property type="component" value="Unassembled WGS sequence"/>
</dbReference>
<keyword evidence="1" id="KW-0812">Transmembrane</keyword>
<keyword evidence="1" id="KW-1133">Transmembrane helix</keyword>
<keyword evidence="3" id="KW-1185">Reference proteome</keyword>
<gene>
    <name evidence="2" type="ORF">BROSI_A3081</name>
</gene>
<organism evidence="2 3">
    <name type="scientific">Candidatus Brocadia sinica JPN1</name>
    <dbReference type="NCBI Taxonomy" id="1197129"/>
    <lineage>
        <taxon>Bacteria</taxon>
        <taxon>Pseudomonadati</taxon>
        <taxon>Planctomycetota</taxon>
        <taxon>Candidatus Brocadiia</taxon>
        <taxon>Candidatus Brocadiales</taxon>
        <taxon>Candidatus Brocadiaceae</taxon>
        <taxon>Candidatus Brocadia</taxon>
    </lineage>
</organism>
<name>A0ABQ0K0V6_9BACT</name>
<reference evidence="3" key="1">
    <citation type="journal article" date="2015" name="Genome Announc.">
        <title>Draft Genome Sequence of an Anaerobic Ammonium-Oxidizing Bacterium, "Candidatus Brocadia sinica".</title>
        <authorList>
            <person name="Oshiki M."/>
            <person name="Shinyako-Hata K."/>
            <person name="Satoh H."/>
            <person name="Okabe S."/>
        </authorList>
    </citation>
    <scope>NUCLEOTIDE SEQUENCE [LARGE SCALE GENOMIC DNA]</scope>
    <source>
        <strain evidence="3">JPN1</strain>
    </source>
</reference>
<dbReference type="RefSeq" id="WP_052564538.1">
    <property type="nucleotide sequence ID" value="NZ_BAFN01000001.1"/>
</dbReference>
<keyword evidence="1" id="KW-0472">Membrane</keyword>
<feature type="transmembrane region" description="Helical" evidence="1">
    <location>
        <begin position="204"/>
        <end position="225"/>
    </location>
</feature>
<comment type="caution">
    <text evidence="2">The sequence shown here is derived from an EMBL/GenBank/DDBJ whole genome shotgun (WGS) entry which is preliminary data.</text>
</comment>